<comment type="subunit">
    <text evidence="8">The complex is composed of two ATP-binding proteins (PotA), two transmembrane proteins (PotB and PotC) and a solute-binding protein (PotD).</text>
</comment>
<dbReference type="GO" id="GO:0005524">
    <property type="term" value="F:ATP binding"/>
    <property type="evidence" value="ECO:0007669"/>
    <property type="project" value="UniProtKB-KW"/>
</dbReference>
<evidence type="ECO:0000256" key="8">
    <source>
        <dbReference type="RuleBase" id="RU364083"/>
    </source>
</evidence>
<keyword evidence="4 8" id="KW-0547">Nucleotide-binding</keyword>
<keyword evidence="3" id="KW-0997">Cell inner membrane</keyword>
<dbReference type="InterPro" id="IPR027417">
    <property type="entry name" value="P-loop_NTPase"/>
</dbReference>
<dbReference type="InterPro" id="IPR003439">
    <property type="entry name" value="ABC_transporter-like_ATP-bd"/>
</dbReference>
<evidence type="ECO:0000256" key="7">
    <source>
        <dbReference type="ARBA" id="ARBA00023136"/>
    </source>
</evidence>
<dbReference type="InterPro" id="IPR050093">
    <property type="entry name" value="ABC_SmlMolc_Importer"/>
</dbReference>
<dbReference type="SUPFAM" id="SSF50331">
    <property type="entry name" value="MOP-like"/>
    <property type="match status" value="1"/>
</dbReference>
<evidence type="ECO:0000256" key="3">
    <source>
        <dbReference type="ARBA" id="ARBA00022519"/>
    </source>
</evidence>
<dbReference type="Proteomes" id="UP000268229">
    <property type="component" value="Chromosome"/>
</dbReference>
<accession>A0A1X3CJH3</accession>
<evidence type="ECO:0000313" key="10">
    <source>
        <dbReference type="EMBL" id="VEJ21534.1"/>
    </source>
</evidence>
<reference evidence="10 11" key="1">
    <citation type="submission" date="2018-12" db="EMBL/GenBank/DDBJ databases">
        <authorList>
            <consortium name="Pathogen Informatics"/>
        </authorList>
    </citation>
    <scope>NUCLEOTIDE SEQUENCE [LARGE SCALE GENOMIC DNA]</scope>
    <source>
        <strain evidence="10 11">NCTC12227</strain>
    </source>
</reference>
<dbReference type="FunFam" id="3.40.50.300:FF:000133">
    <property type="entry name" value="Spermidine/putrescine import ATP-binding protein PotA"/>
    <property type="match status" value="1"/>
</dbReference>
<gene>
    <name evidence="8 10" type="primary">potA</name>
    <name evidence="10" type="ORF">NCTC12227_01276</name>
</gene>
<dbReference type="EMBL" id="LR134516">
    <property type="protein sequence ID" value="VEJ21534.1"/>
    <property type="molecule type" value="Genomic_DNA"/>
</dbReference>
<name>A0A1X3CJH3_9NEIS</name>
<organism evidence="10 11">
    <name type="scientific">Neisseria animaloris</name>
    <dbReference type="NCBI Taxonomy" id="326522"/>
    <lineage>
        <taxon>Bacteria</taxon>
        <taxon>Pseudomonadati</taxon>
        <taxon>Pseudomonadota</taxon>
        <taxon>Betaproteobacteria</taxon>
        <taxon>Neisseriales</taxon>
        <taxon>Neisseriaceae</taxon>
        <taxon>Neisseria</taxon>
    </lineage>
</organism>
<dbReference type="RefSeq" id="WP_085390356.1">
    <property type="nucleotide sequence ID" value="NZ_JBGNXI010000004.1"/>
</dbReference>
<dbReference type="GO" id="GO:0015417">
    <property type="term" value="F:ABC-type polyamine transporter activity"/>
    <property type="evidence" value="ECO:0007669"/>
    <property type="project" value="UniProtKB-EC"/>
</dbReference>
<dbReference type="InterPro" id="IPR013611">
    <property type="entry name" value="Transp-assoc_OB_typ2"/>
</dbReference>
<feature type="domain" description="ABC transporter" evidence="9">
    <location>
        <begin position="13"/>
        <end position="243"/>
    </location>
</feature>
<comment type="function">
    <text evidence="8">Part of the ABC transporter complex PotABCD involved in spermidine/putrescine import. Responsible for energy coupling to the transport system.</text>
</comment>
<dbReference type="EC" id="7.6.2.11" evidence="8"/>
<comment type="similarity">
    <text evidence="8">Belongs to the ABC transporter superfamily. Spermidine/putrescine importer (TC 3.A.1.11.1) family.</text>
</comment>
<evidence type="ECO:0000256" key="6">
    <source>
        <dbReference type="ARBA" id="ARBA00022967"/>
    </source>
</evidence>
<dbReference type="SMART" id="SM00382">
    <property type="entry name" value="AAA"/>
    <property type="match status" value="1"/>
</dbReference>
<dbReference type="InterPro" id="IPR008995">
    <property type="entry name" value="Mo/tungstate-bd_C_term_dom"/>
</dbReference>
<evidence type="ECO:0000256" key="5">
    <source>
        <dbReference type="ARBA" id="ARBA00022840"/>
    </source>
</evidence>
<evidence type="ECO:0000256" key="2">
    <source>
        <dbReference type="ARBA" id="ARBA00022475"/>
    </source>
</evidence>
<evidence type="ECO:0000256" key="1">
    <source>
        <dbReference type="ARBA" id="ARBA00022448"/>
    </source>
</evidence>
<comment type="catalytic activity">
    <reaction evidence="8">
        <text>ATP + H2O + polyamine-[polyamine-binding protein]Side 1 = ADP + phosphate + polyamineSide 2 + [polyamine-binding protein]Side 1.</text>
        <dbReference type="EC" id="7.6.2.11"/>
    </reaction>
</comment>
<dbReference type="PROSITE" id="PS50893">
    <property type="entry name" value="ABC_TRANSPORTER_2"/>
    <property type="match status" value="1"/>
</dbReference>
<keyword evidence="2 8" id="KW-1003">Cell membrane</keyword>
<dbReference type="AlphaFoldDB" id="A0A1X3CJH3"/>
<dbReference type="Gene3D" id="3.40.50.300">
    <property type="entry name" value="P-loop containing nucleotide triphosphate hydrolases"/>
    <property type="match status" value="1"/>
</dbReference>
<protein>
    <recommendedName>
        <fullName evidence="8">Spermidine/putrescine import ATP-binding protein PotA</fullName>
        <ecNumber evidence="8">7.6.2.11</ecNumber>
    </recommendedName>
</protein>
<dbReference type="InterPro" id="IPR003593">
    <property type="entry name" value="AAA+_ATPase"/>
</dbReference>
<dbReference type="GO" id="GO:0015847">
    <property type="term" value="P:putrescine transport"/>
    <property type="evidence" value="ECO:0007669"/>
    <property type="project" value="UniProtKB-ARBA"/>
</dbReference>
<sequence>MNATPASTIQPYLQIQGLVKKFGDNYAVDHIDLDIEKHEIFALLGSSGSGKSTLLRMLAGMETPNQGKIILDGQDITKLAPYERPINMMFQSYALFPHMTVEQNIAFGLKQDKMPKDEIIERVEEMLRLVQMSKFAKRKPHQLSGGQQQRVALARSLAKRPKILLLDEPLGALDKKLRQQTQLELVNTLEQVGVTCIMVTHDQEEAMTMATRVAIMSEGQLQQVGTPSDVYDFPNSRFTAEFIGETNIFEGTVLEDQADYSIVECSELANKVRIDHGLGGRAEQNLWVSIRPEDIDLHKEKPEDLGDFNWEQGTVKEIAYLGSFAIYHVQLANGRVIKSQVPAPYWHVRNLTPPTWDETVYVSWPENQPIPLFS</sequence>
<dbReference type="Pfam" id="PF00005">
    <property type="entry name" value="ABC_tran"/>
    <property type="match status" value="1"/>
</dbReference>
<dbReference type="SUPFAM" id="SSF52540">
    <property type="entry name" value="P-loop containing nucleoside triphosphate hydrolases"/>
    <property type="match status" value="1"/>
</dbReference>
<keyword evidence="7 8" id="KW-0472">Membrane</keyword>
<dbReference type="STRING" id="326522.BWD08_06420"/>
<dbReference type="GO" id="GO:0043190">
    <property type="term" value="C:ATP-binding cassette (ABC) transporter complex"/>
    <property type="evidence" value="ECO:0007669"/>
    <property type="project" value="InterPro"/>
</dbReference>
<evidence type="ECO:0000259" key="9">
    <source>
        <dbReference type="PROSITE" id="PS50893"/>
    </source>
</evidence>
<dbReference type="InterPro" id="IPR005893">
    <property type="entry name" value="PotA-like"/>
</dbReference>
<proteinExistence type="inferred from homology"/>
<dbReference type="PROSITE" id="PS00211">
    <property type="entry name" value="ABC_TRANSPORTER_1"/>
    <property type="match status" value="1"/>
</dbReference>
<dbReference type="GO" id="GO:0016887">
    <property type="term" value="F:ATP hydrolysis activity"/>
    <property type="evidence" value="ECO:0007669"/>
    <property type="project" value="InterPro"/>
</dbReference>
<dbReference type="OrthoDB" id="5298774at2"/>
<dbReference type="Pfam" id="PF08402">
    <property type="entry name" value="TOBE_2"/>
    <property type="match status" value="1"/>
</dbReference>
<dbReference type="InterPro" id="IPR017871">
    <property type="entry name" value="ABC_transporter-like_CS"/>
</dbReference>
<keyword evidence="1 8" id="KW-0813">Transport</keyword>
<evidence type="ECO:0000256" key="4">
    <source>
        <dbReference type="ARBA" id="ARBA00022741"/>
    </source>
</evidence>
<dbReference type="PANTHER" id="PTHR42781">
    <property type="entry name" value="SPERMIDINE/PUTRESCINE IMPORT ATP-BINDING PROTEIN POTA"/>
    <property type="match status" value="1"/>
</dbReference>
<dbReference type="PANTHER" id="PTHR42781:SF5">
    <property type="entry name" value="PUTRESCINE TRANSPORT ATP-BINDING PROTEIN POTG"/>
    <property type="match status" value="1"/>
</dbReference>
<dbReference type="NCBIfam" id="TIGR01187">
    <property type="entry name" value="potA"/>
    <property type="match status" value="1"/>
</dbReference>
<evidence type="ECO:0000313" key="11">
    <source>
        <dbReference type="Proteomes" id="UP000268229"/>
    </source>
</evidence>
<keyword evidence="6 8" id="KW-1278">Translocase</keyword>
<dbReference type="Gene3D" id="2.40.50.100">
    <property type="match status" value="1"/>
</dbReference>
<keyword evidence="11" id="KW-1185">Reference proteome</keyword>
<keyword evidence="10" id="KW-0378">Hydrolase</keyword>
<keyword evidence="5 8" id="KW-0067">ATP-binding</keyword>
<dbReference type="KEGG" id="nani:NCTC12227_01276"/>